<dbReference type="SFLD" id="SFLDS00003">
    <property type="entry name" value="Haloacid_Dehalogenase"/>
    <property type="match status" value="1"/>
</dbReference>
<dbReference type="GO" id="GO:0005737">
    <property type="term" value="C:cytoplasm"/>
    <property type="evidence" value="ECO:0007669"/>
    <property type="project" value="TreeGrafter"/>
</dbReference>
<accession>A0A9D1CW22</accession>
<dbReference type="Pfam" id="PF13242">
    <property type="entry name" value="Hydrolase_like"/>
    <property type="match status" value="1"/>
</dbReference>
<feature type="binding site" evidence="4">
    <location>
        <position position="22"/>
    </location>
    <ligand>
        <name>Mg(2+)</name>
        <dbReference type="ChEBI" id="CHEBI:18420"/>
    </ligand>
</feature>
<sequence>MGAAKESDTLEELLRKKAFISDMDGVIYHGNLLLPGVREFVDWLEKNGKEYIFLTNSSERSPKELKQKLHRLGLDVGEEHFYTSALATASYLKNQCPGGSAYVIGEAGLVGALYDAGFSMNDVNPDYVVVGETSGYSFEKIQKAVHLVRNGAKLLGTNPDITGPIENGIAPACRALISPIEMACGRQAYFIGKPNPLMMRHAQSRLKSAPEDTVIIGDRMDTDVVAGIESGMDTVLVLSGVTSLESMATYPYQPHYVLRGVGDIPGGVEPVRVRA</sequence>
<dbReference type="PIRSF" id="PIRSF000915">
    <property type="entry name" value="PGP-type_phosphatase"/>
    <property type="match status" value="1"/>
</dbReference>
<feature type="binding site" evidence="4">
    <location>
        <position position="24"/>
    </location>
    <ligand>
        <name>Mg(2+)</name>
        <dbReference type="ChEBI" id="CHEBI:18420"/>
    </ligand>
</feature>
<evidence type="ECO:0000256" key="1">
    <source>
        <dbReference type="PIRNR" id="PIRNR000915"/>
    </source>
</evidence>
<dbReference type="AlphaFoldDB" id="A0A9D1CW22"/>
<feature type="active site" description="Proton donor" evidence="2">
    <location>
        <position position="24"/>
    </location>
</feature>
<protein>
    <recommendedName>
        <fullName evidence="1">Acid sugar phosphatase</fullName>
        <ecNumber evidence="1">3.1.3.-</ecNumber>
    </recommendedName>
</protein>
<dbReference type="Pfam" id="PF13344">
    <property type="entry name" value="Hydrolase_6"/>
    <property type="match status" value="1"/>
</dbReference>
<reference evidence="5" key="1">
    <citation type="submission" date="2020-10" db="EMBL/GenBank/DDBJ databases">
        <authorList>
            <person name="Gilroy R."/>
        </authorList>
    </citation>
    <scope>NUCLEOTIDE SEQUENCE</scope>
    <source>
        <strain evidence="5">ChiSjej6B24-2974</strain>
    </source>
</reference>
<dbReference type="GO" id="GO:0046872">
    <property type="term" value="F:metal ion binding"/>
    <property type="evidence" value="ECO:0007669"/>
    <property type="project" value="UniProtKB-KW"/>
</dbReference>
<dbReference type="EC" id="3.1.3.-" evidence="1"/>
<dbReference type="PANTHER" id="PTHR19288:SF46">
    <property type="entry name" value="HALOACID DEHALOGENASE-LIKE HYDROLASE DOMAIN-CONTAINING PROTEIN 2"/>
    <property type="match status" value="1"/>
</dbReference>
<evidence type="ECO:0000313" key="5">
    <source>
        <dbReference type="EMBL" id="HIQ82612.1"/>
    </source>
</evidence>
<dbReference type="Proteomes" id="UP000824260">
    <property type="component" value="Unassembled WGS sequence"/>
</dbReference>
<dbReference type="SUPFAM" id="SSF56784">
    <property type="entry name" value="HAD-like"/>
    <property type="match status" value="1"/>
</dbReference>
<keyword evidence="5" id="KW-0378">Hydrolase</keyword>
<comment type="function">
    <text evidence="1">Catalyzes the dephosphorylation of 2-6 carbon acid sugars in vitro.</text>
</comment>
<feature type="binding site" evidence="3">
    <location>
        <position position="193"/>
    </location>
    <ligand>
        <name>substrate</name>
    </ligand>
</feature>
<dbReference type="Gene3D" id="3.40.50.1000">
    <property type="entry name" value="HAD superfamily/HAD-like"/>
    <property type="match status" value="2"/>
</dbReference>
<dbReference type="PANTHER" id="PTHR19288">
    <property type="entry name" value="4-NITROPHENYLPHOSPHATASE-RELATED"/>
    <property type="match status" value="1"/>
</dbReference>
<keyword evidence="1 4" id="KW-0479">Metal-binding</keyword>
<gene>
    <name evidence="5" type="ORF">IAA52_05860</name>
</gene>
<dbReference type="InterPro" id="IPR006357">
    <property type="entry name" value="HAD-SF_hydro_IIA"/>
</dbReference>
<evidence type="ECO:0000256" key="3">
    <source>
        <dbReference type="PIRSR" id="PIRSR000915-2"/>
    </source>
</evidence>
<proteinExistence type="inferred from homology"/>
<reference evidence="5" key="2">
    <citation type="journal article" date="2021" name="PeerJ">
        <title>Extensive microbial diversity within the chicken gut microbiome revealed by metagenomics and culture.</title>
        <authorList>
            <person name="Gilroy R."/>
            <person name="Ravi A."/>
            <person name="Getino M."/>
            <person name="Pursley I."/>
            <person name="Horton D.L."/>
            <person name="Alikhan N.F."/>
            <person name="Baker D."/>
            <person name="Gharbi K."/>
            <person name="Hall N."/>
            <person name="Watson M."/>
            <person name="Adriaenssens E.M."/>
            <person name="Foster-Nyarko E."/>
            <person name="Jarju S."/>
            <person name="Secka A."/>
            <person name="Antonio M."/>
            <person name="Oren A."/>
            <person name="Chaudhuri R.R."/>
            <person name="La Ragione R."/>
            <person name="Hildebrand F."/>
            <person name="Pallen M.J."/>
        </authorList>
    </citation>
    <scope>NUCLEOTIDE SEQUENCE</scope>
    <source>
        <strain evidence="5">ChiSjej6B24-2974</strain>
    </source>
</reference>
<dbReference type="GO" id="GO:0016791">
    <property type="term" value="F:phosphatase activity"/>
    <property type="evidence" value="ECO:0007669"/>
    <property type="project" value="TreeGrafter"/>
</dbReference>
<dbReference type="InterPro" id="IPR023214">
    <property type="entry name" value="HAD_sf"/>
</dbReference>
<evidence type="ECO:0000313" key="6">
    <source>
        <dbReference type="Proteomes" id="UP000824260"/>
    </source>
</evidence>
<dbReference type="NCBIfam" id="TIGR01460">
    <property type="entry name" value="HAD-SF-IIA"/>
    <property type="match status" value="1"/>
</dbReference>
<feature type="binding site" evidence="4">
    <location>
        <position position="218"/>
    </location>
    <ligand>
        <name>Mg(2+)</name>
        <dbReference type="ChEBI" id="CHEBI:18420"/>
    </ligand>
</feature>
<organism evidence="5 6">
    <name type="scientific">Candidatus Pullichristensenella stercorigallinarum</name>
    <dbReference type="NCBI Taxonomy" id="2840909"/>
    <lineage>
        <taxon>Bacteria</taxon>
        <taxon>Bacillati</taxon>
        <taxon>Bacillota</taxon>
        <taxon>Clostridia</taxon>
        <taxon>Candidatus Pullichristensenella</taxon>
    </lineage>
</organism>
<comment type="caution">
    <text evidence="5">The sequence shown here is derived from an EMBL/GenBank/DDBJ whole genome shotgun (WGS) entry which is preliminary data.</text>
</comment>
<dbReference type="EMBL" id="DVFZ01000055">
    <property type="protein sequence ID" value="HIQ82612.1"/>
    <property type="molecule type" value="Genomic_DNA"/>
</dbReference>
<keyword evidence="1 4" id="KW-0460">Magnesium</keyword>
<comment type="cofactor">
    <cofactor evidence="4">
        <name>Mg(2+)</name>
        <dbReference type="ChEBI" id="CHEBI:18420"/>
    </cofactor>
    <text evidence="4">Divalent metal ions. Mg(2+) is the most effective.</text>
</comment>
<comment type="similarity">
    <text evidence="1">Belongs to the HAD-like hydrolase superfamily. NagD family.</text>
</comment>
<dbReference type="CDD" id="cd07530">
    <property type="entry name" value="HAD_Pase_UmpH-like"/>
    <property type="match status" value="1"/>
</dbReference>
<dbReference type="InterPro" id="IPR036412">
    <property type="entry name" value="HAD-like_sf"/>
</dbReference>
<evidence type="ECO:0000256" key="4">
    <source>
        <dbReference type="PIRSR" id="PIRSR000915-3"/>
    </source>
</evidence>
<feature type="active site" description="Nucleophile" evidence="2">
    <location>
        <position position="22"/>
    </location>
</feature>
<dbReference type="SFLD" id="SFLDG01139">
    <property type="entry name" value="C2.A:_Pyridoxal_Phosphate_Phos"/>
    <property type="match status" value="1"/>
</dbReference>
<name>A0A9D1CW22_9FIRM</name>
<evidence type="ECO:0000256" key="2">
    <source>
        <dbReference type="PIRSR" id="PIRSR000915-1"/>
    </source>
</evidence>